<evidence type="ECO:0000313" key="2">
    <source>
        <dbReference type="EMBL" id="MBW0533826.1"/>
    </source>
</evidence>
<reference evidence="2" key="1">
    <citation type="submission" date="2021-03" db="EMBL/GenBank/DDBJ databases">
        <title>Draft genome sequence of rust myrtle Austropuccinia psidii MF-1, a brazilian biotype.</title>
        <authorList>
            <person name="Quecine M.C."/>
            <person name="Pachon D.M.R."/>
            <person name="Bonatelli M.L."/>
            <person name="Correr F.H."/>
            <person name="Franceschini L.M."/>
            <person name="Leite T.F."/>
            <person name="Margarido G.R.A."/>
            <person name="Almeida C.A."/>
            <person name="Ferrarezi J.A."/>
            <person name="Labate C.A."/>
        </authorList>
    </citation>
    <scope>NUCLEOTIDE SEQUENCE</scope>
    <source>
        <strain evidence="2">MF-1</strain>
    </source>
</reference>
<feature type="region of interest" description="Disordered" evidence="1">
    <location>
        <begin position="142"/>
        <end position="210"/>
    </location>
</feature>
<protein>
    <submittedName>
        <fullName evidence="2">Uncharacterized protein</fullName>
    </submittedName>
</protein>
<evidence type="ECO:0000256" key="1">
    <source>
        <dbReference type="SAM" id="MobiDB-lite"/>
    </source>
</evidence>
<evidence type="ECO:0000313" key="3">
    <source>
        <dbReference type="Proteomes" id="UP000765509"/>
    </source>
</evidence>
<feature type="compositionally biased region" description="Basic residues" evidence="1">
    <location>
        <begin position="180"/>
        <end position="191"/>
    </location>
</feature>
<proteinExistence type="predicted"/>
<dbReference type="AlphaFoldDB" id="A0A9Q3FBA6"/>
<dbReference type="EMBL" id="AVOT02038883">
    <property type="protein sequence ID" value="MBW0533826.1"/>
    <property type="molecule type" value="Genomic_DNA"/>
</dbReference>
<accession>A0A9Q3FBA6</accession>
<feature type="compositionally biased region" description="Basic and acidic residues" evidence="1">
    <location>
        <begin position="144"/>
        <end position="160"/>
    </location>
</feature>
<gene>
    <name evidence="2" type="ORF">O181_073541</name>
</gene>
<name>A0A9Q3FBA6_9BASI</name>
<dbReference type="Proteomes" id="UP000765509">
    <property type="component" value="Unassembled WGS sequence"/>
</dbReference>
<comment type="caution">
    <text evidence="2">The sequence shown here is derived from an EMBL/GenBank/DDBJ whole genome shotgun (WGS) entry which is preliminary data.</text>
</comment>
<feature type="compositionally biased region" description="Polar residues" evidence="1">
    <location>
        <begin position="162"/>
        <end position="172"/>
    </location>
</feature>
<organism evidence="2 3">
    <name type="scientific">Austropuccinia psidii MF-1</name>
    <dbReference type="NCBI Taxonomy" id="1389203"/>
    <lineage>
        <taxon>Eukaryota</taxon>
        <taxon>Fungi</taxon>
        <taxon>Dikarya</taxon>
        <taxon>Basidiomycota</taxon>
        <taxon>Pucciniomycotina</taxon>
        <taxon>Pucciniomycetes</taxon>
        <taxon>Pucciniales</taxon>
        <taxon>Sphaerophragmiaceae</taxon>
        <taxon>Austropuccinia</taxon>
    </lineage>
</organism>
<sequence length="210" mass="23816">MEKNIQSNQMDMDKEEARTGQDLVDLPQERFVPNSPMSVPTHFDIKSEPEIIQGNLLRVEPLPSVKNRIISAPVNILVHRMQAGRMGNMFNPFSGAYELLLTQQEHFGSGEDHKTLRGMASIFLKRQGQKYKELVEEQNSFISRSKETAGNDPTFGERRPSGFNQIQNSPKTSAKDLRRSRVVPRAIKAKQKGTDPTHKGTVFQDWSLQP</sequence>
<keyword evidence="3" id="KW-1185">Reference proteome</keyword>